<proteinExistence type="predicted"/>
<dbReference type="EMBL" id="VOEJ01000007">
    <property type="protein sequence ID" value="TWR26520.1"/>
    <property type="molecule type" value="Genomic_DNA"/>
</dbReference>
<keyword evidence="2" id="KW-1185">Reference proteome</keyword>
<gene>
    <name evidence="1" type="ORF">FPZ43_15310</name>
</gene>
<accession>A0A563U588</accession>
<organism evidence="1 2">
    <name type="scientific">Mucilaginibacter pallidiroseus</name>
    <dbReference type="NCBI Taxonomy" id="2599295"/>
    <lineage>
        <taxon>Bacteria</taxon>
        <taxon>Pseudomonadati</taxon>
        <taxon>Bacteroidota</taxon>
        <taxon>Sphingobacteriia</taxon>
        <taxon>Sphingobacteriales</taxon>
        <taxon>Sphingobacteriaceae</taxon>
        <taxon>Mucilaginibacter</taxon>
    </lineage>
</organism>
<dbReference type="OrthoDB" id="679620at2"/>
<dbReference type="RefSeq" id="WP_146382800.1">
    <property type="nucleotide sequence ID" value="NZ_VOEJ01000007.1"/>
</dbReference>
<reference evidence="1 2" key="1">
    <citation type="submission" date="2019-07" db="EMBL/GenBank/DDBJ databases">
        <authorList>
            <person name="Kim J."/>
        </authorList>
    </citation>
    <scope>NUCLEOTIDE SEQUENCE [LARGE SCALE GENOMIC DNA]</scope>
    <source>
        <strain evidence="2">dk17</strain>
    </source>
</reference>
<dbReference type="AlphaFoldDB" id="A0A563U588"/>
<name>A0A563U588_9SPHI</name>
<protein>
    <submittedName>
        <fullName evidence="1">Uncharacterized protein</fullName>
    </submittedName>
</protein>
<evidence type="ECO:0000313" key="1">
    <source>
        <dbReference type="EMBL" id="TWR26520.1"/>
    </source>
</evidence>
<evidence type="ECO:0000313" key="2">
    <source>
        <dbReference type="Proteomes" id="UP000320042"/>
    </source>
</evidence>
<dbReference type="Proteomes" id="UP000320042">
    <property type="component" value="Unassembled WGS sequence"/>
</dbReference>
<sequence length="116" mass="12705">MKKAALNKPVGTTSVFIALLLALVFVFITTVQAFHKHSYTSLKDDLGDTEYVYSAEKCSICDYVLHKQSHYANLAYAPVINAPLTKAVTLLSRSYAGIYKFTLQGFTNKGPPVAAL</sequence>
<comment type="caution">
    <text evidence="1">The sequence shown here is derived from an EMBL/GenBank/DDBJ whole genome shotgun (WGS) entry which is preliminary data.</text>
</comment>